<keyword evidence="6" id="KW-0520">NAD</keyword>
<dbReference type="GO" id="GO:0017136">
    <property type="term" value="F:histone deacetylase activity, NAD-dependent"/>
    <property type="evidence" value="ECO:0007669"/>
    <property type="project" value="TreeGrafter"/>
</dbReference>
<dbReference type="GO" id="GO:0003714">
    <property type="term" value="F:transcription corepressor activity"/>
    <property type="evidence" value="ECO:0007669"/>
    <property type="project" value="TreeGrafter"/>
</dbReference>
<evidence type="ECO:0000256" key="5">
    <source>
        <dbReference type="ARBA" id="ARBA00022833"/>
    </source>
</evidence>
<keyword evidence="3" id="KW-0808">Transferase</keyword>
<dbReference type="AlphaFoldDB" id="A0A9P9DQ82"/>
<name>A0A9P9DQ82_9HYPO</name>
<keyword evidence="4 8" id="KW-0479">Metal-binding</keyword>
<organism evidence="10 11">
    <name type="scientific">Dactylonectria macrodidyma</name>
    <dbReference type="NCBI Taxonomy" id="307937"/>
    <lineage>
        <taxon>Eukaryota</taxon>
        <taxon>Fungi</taxon>
        <taxon>Dikarya</taxon>
        <taxon>Ascomycota</taxon>
        <taxon>Pezizomycotina</taxon>
        <taxon>Sordariomycetes</taxon>
        <taxon>Hypocreomycetidae</taxon>
        <taxon>Hypocreales</taxon>
        <taxon>Nectriaceae</taxon>
        <taxon>Dactylonectria</taxon>
    </lineage>
</organism>
<dbReference type="PANTHER" id="PTHR11085:SF12">
    <property type="entry name" value="NAD-DEPENDENT PROTEIN DEACYLASE SIRTUIN-6"/>
    <property type="match status" value="1"/>
</dbReference>
<dbReference type="FunFam" id="3.40.50.1220:FF:000038">
    <property type="entry name" value="NAD-dependent protein deacetylase sirtuin-6 isoform X2"/>
    <property type="match status" value="1"/>
</dbReference>
<protein>
    <recommendedName>
        <fullName evidence="2">protein acetyllysine N-acetyltransferase</fullName>
        <ecNumber evidence="2">2.3.1.286</ecNumber>
    </recommendedName>
</protein>
<evidence type="ECO:0000256" key="2">
    <source>
        <dbReference type="ARBA" id="ARBA00012928"/>
    </source>
</evidence>
<dbReference type="SUPFAM" id="SSF52467">
    <property type="entry name" value="DHS-like NAD/FAD-binding domain"/>
    <property type="match status" value="1"/>
</dbReference>
<evidence type="ECO:0000313" key="10">
    <source>
        <dbReference type="EMBL" id="KAH7123014.1"/>
    </source>
</evidence>
<comment type="caution">
    <text evidence="10">The sequence shown here is derived from an EMBL/GenBank/DDBJ whole genome shotgun (WGS) entry which is preliminary data.</text>
</comment>
<accession>A0A9P9DQ82</accession>
<dbReference type="InterPro" id="IPR050134">
    <property type="entry name" value="NAD-dep_sirtuin_deacylases"/>
</dbReference>
<feature type="binding site" evidence="8">
    <location>
        <position position="135"/>
    </location>
    <ligand>
        <name>Zn(2+)</name>
        <dbReference type="ChEBI" id="CHEBI:29105"/>
    </ligand>
</feature>
<dbReference type="PROSITE" id="PS50305">
    <property type="entry name" value="SIRTUIN"/>
    <property type="match status" value="1"/>
</dbReference>
<evidence type="ECO:0000256" key="7">
    <source>
        <dbReference type="ARBA" id="ARBA00038170"/>
    </source>
</evidence>
<dbReference type="GO" id="GO:0046872">
    <property type="term" value="F:metal ion binding"/>
    <property type="evidence" value="ECO:0007669"/>
    <property type="project" value="UniProtKB-KW"/>
</dbReference>
<dbReference type="GO" id="GO:0005634">
    <property type="term" value="C:nucleus"/>
    <property type="evidence" value="ECO:0007669"/>
    <property type="project" value="TreeGrafter"/>
</dbReference>
<evidence type="ECO:0000259" key="9">
    <source>
        <dbReference type="PROSITE" id="PS50305"/>
    </source>
</evidence>
<dbReference type="OrthoDB" id="424302at2759"/>
<keyword evidence="5 8" id="KW-0862">Zinc</keyword>
<dbReference type="InterPro" id="IPR003000">
    <property type="entry name" value="Sirtuin"/>
</dbReference>
<dbReference type="EC" id="2.3.1.286" evidence="2"/>
<comment type="similarity">
    <text evidence="7">Belongs to the sirtuin family. Class IV subfamily.</text>
</comment>
<feature type="binding site" evidence="8">
    <location>
        <position position="162"/>
    </location>
    <ligand>
        <name>Zn(2+)</name>
        <dbReference type="ChEBI" id="CHEBI:29105"/>
    </ligand>
</feature>
<sequence>MASSAPKIPEAERHDAPDTVAKKAKALAVQIQESKRFIVFTGAGISTSAGIPDFRGPEGVWTLRAQGRERTGKAVNTLRAIPTTTHMALLELQNRGILTYLVSQNCDGLHRRSGILPENLSELHGNNNREYCGECGKEYIRDFRAVASYDKTVHDHRTGRKCALCDGPLLDSIINFGEPLPGLPLQRAFDHAAEADLCLVLGSSLTVTPANEIPEVVGQRRGAKLVICNLQKTPLDELSDLRIHCNTDDLMTQVMEHLKLPIPQFILHRRLSLQLRSQSDSRHELTVGGVDVDGTPVTFLQSVKLENNRRTVRSEPFSVQFRGDLVPGLDFKLELEFMGHYEEPNLRHVHQYNCEQDMEVLYHLEYNPYRREWKATRDTASGASNRG</sequence>
<dbReference type="Gene3D" id="2.20.28.200">
    <property type="match status" value="1"/>
</dbReference>
<gene>
    <name evidence="10" type="ORF">EDB81DRAFT_813435</name>
</gene>
<feature type="binding site" evidence="8">
    <location>
        <position position="165"/>
    </location>
    <ligand>
        <name>Zn(2+)</name>
        <dbReference type="ChEBI" id="CHEBI:29105"/>
    </ligand>
</feature>
<dbReference type="InterPro" id="IPR026590">
    <property type="entry name" value="Ssirtuin_cat_dom"/>
</dbReference>
<dbReference type="PANTHER" id="PTHR11085">
    <property type="entry name" value="NAD-DEPENDENT PROTEIN DEACYLASE SIRTUIN-5, MITOCHONDRIAL-RELATED"/>
    <property type="match status" value="1"/>
</dbReference>
<evidence type="ECO:0000256" key="6">
    <source>
        <dbReference type="ARBA" id="ARBA00023027"/>
    </source>
</evidence>
<evidence type="ECO:0000256" key="3">
    <source>
        <dbReference type="ARBA" id="ARBA00022679"/>
    </source>
</evidence>
<dbReference type="GO" id="GO:0070403">
    <property type="term" value="F:NAD+ binding"/>
    <property type="evidence" value="ECO:0007669"/>
    <property type="project" value="InterPro"/>
</dbReference>
<reference evidence="10" key="1">
    <citation type="journal article" date="2021" name="Nat. Commun.">
        <title>Genetic determinants of endophytism in the Arabidopsis root mycobiome.</title>
        <authorList>
            <person name="Mesny F."/>
            <person name="Miyauchi S."/>
            <person name="Thiergart T."/>
            <person name="Pickel B."/>
            <person name="Atanasova L."/>
            <person name="Karlsson M."/>
            <person name="Huettel B."/>
            <person name="Barry K.W."/>
            <person name="Haridas S."/>
            <person name="Chen C."/>
            <person name="Bauer D."/>
            <person name="Andreopoulos W."/>
            <person name="Pangilinan J."/>
            <person name="LaButti K."/>
            <person name="Riley R."/>
            <person name="Lipzen A."/>
            <person name="Clum A."/>
            <person name="Drula E."/>
            <person name="Henrissat B."/>
            <person name="Kohler A."/>
            <person name="Grigoriev I.V."/>
            <person name="Martin F.M."/>
            <person name="Hacquard S."/>
        </authorList>
    </citation>
    <scope>NUCLEOTIDE SEQUENCE</scope>
    <source>
        <strain evidence="10">MPI-CAGE-AT-0147</strain>
    </source>
</reference>
<dbReference type="Pfam" id="PF02146">
    <property type="entry name" value="SIR2"/>
    <property type="match status" value="1"/>
</dbReference>
<feature type="active site" description="Proton acceptor" evidence="8">
    <location>
        <position position="124"/>
    </location>
</feature>
<keyword evidence="11" id="KW-1185">Reference proteome</keyword>
<dbReference type="EMBL" id="JAGMUV010000023">
    <property type="protein sequence ID" value="KAH7123014.1"/>
    <property type="molecule type" value="Genomic_DNA"/>
</dbReference>
<feature type="binding site" evidence="8">
    <location>
        <position position="132"/>
    </location>
    <ligand>
        <name>Zn(2+)</name>
        <dbReference type="ChEBI" id="CHEBI:29105"/>
    </ligand>
</feature>
<evidence type="ECO:0000256" key="1">
    <source>
        <dbReference type="ARBA" id="ARBA00006924"/>
    </source>
</evidence>
<comment type="similarity">
    <text evidence="1">Belongs to the sirtuin family. Class I subfamily.</text>
</comment>
<dbReference type="Proteomes" id="UP000738349">
    <property type="component" value="Unassembled WGS sequence"/>
</dbReference>
<dbReference type="GO" id="GO:0000122">
    <property type="term" value="P:negative regulation of transcription by RNA polymerase II"/>
    <property type="evidence" value="ECO:0007669"/>
    <property type="project" value="TreeGrafter"/>
</dbReference>
<dbReference type="Gene3D" id="3.40.50.1220">
    <property type="entry name" value="TPP-binding domain"/>
    <property type="match status" value="1"/>
</dbReference>
<evidence type="ECO:0000256" key="4">
    <source>
        <dbReference type="ARBA" id="ARBA00022723"/>
    </source>
</evidence>
<evidence type="ECO:0000256" key="8">
    <source>
        <dbReference type="PROSITE-ProRule" id="PRU00236"/>
    </source>
</evidence>
<feature type="domain" description="Deacetylase sirtuin-type" evidence="9">
    <location>
        <begin position="17"/>
        <end position="261"/>
    </location>
</feature>
<proteinExistence type="inferred from homology"/>
<dbReference type="InterPro" id="IPR029035">
    <property type="entry name" value="DHS-like_NAD/FAD-binding_dom"/>
</dbReference>
<evidence type="ECO:0000313" key="11">
    <source>
        <dbReference type="Proteomes" id="UP000738349"/>
    </source>
</evidence>